<sequence>MAGTLCGGRFRHAVVLIIHCRQSTSEEWQLFPIELWPHLSLFRPIPRVQSSAPVHRHCALAPLVDLLCLPRRSAHLVGLPRQRSPALASSLLTITACRFVHRSPQEFHHRAWRWATSIDHSRSLQEFQWLVHG</sequence>
<comment type="caution">
    <text evidence="1">The sequence shown here is derived from an EMBL/GenBank/DDBJ whole genome shotgun (WGS) entry which is preliminary data.</text>
</comment>
<protein>
    <submittedName>
        <fullName evidence="1">Uncharacterized protein</fullName>
    </submittedName>
</protein>
<organism evidence="1 2">
    <name type="scientific">Protea cynaroides</name>
    <dbReference type="NCBI Taxonomy" id="273540"/>
    <lineage>
        <taxon>Eukaryota</taxon>
        <taxon>Viridiplantae</taxon>
        <taxon>Streptophyta</taxon>
        <taxon>Embryophyta</taxon>
        <taxon>Tracheophyta</taxon>
        <taxon>Spermatophyta</taxon>
        <taxon>Magnoliopsida</taxon>
        <taxon>Proteales</taxon>
        <taxon>Proteaceae</taxon>
        <taxon>Protea</taxon>
    </lineage>
</organism>
<dbReference type="Proteomes" id="UP001141806">
    <property type="component" value="Unassembled WGS sequence"/>
</dbReference>
<reference evidence="1" key="1">
    <citation type="journal article" date="2023" name="Plant J.">
        <title>The genome of the king protea, Protea cynaroides.</title>
        <authorList>
            <person name="Chang J."/>
            <person name="Duong T.A."/>
            <person name="Schoeman C."/>
            <person name="Ma X."/>
            <person name="Roodt D."/>
            <person name="Barker N."/>
            <person name="Li Z."/>
            <person name="Van de Peer Y."/>
            <person name="Mizrachi E."/>
        </authorList>
    </citation>
    <scope>NUCLEOTIDE SEQUENCE</scope>
    <source>
        <tissue evidence="1">Young leaves</tissue>
    </source>
</reference>
<dbReference type="EMBL" id="JAMYWD010000003">
    <property type="protein sequence ID" value="KAJ4976264.1"/>
    <property type="molecule type" value="Genomic_DNA"/>
</dbReference>
<evidence type="ECO:0000313" key="1">
    <source>
        <dbReference type="EMBL" id="KAJ4976264.1"/>
    </source>
</evidence>
<proteinExistence type="predicted"/>
<accession>A0A9Q0KTD0</accession>
<keyword evidence="2" id="KW-1185">Reference proteome</keyword>
<evidence type="ECO:0000313" key="2">
    <source>
        <dbReference type="Proteomes" id="UP001141806"/>
    </source>
</evidence>
<name>A0A9Q0KTD0_9MAGN</name>
<dbReference type="AlphaFoldDB" id="A0A9Q0KTD0"/>
<gene>
    <name evidence="1" type="ORF">NE237_001370</name>
</gene>